<keyword evidence="3" id="KW-0472">Membrane</keyword>
<evidence type="ECO:0000256" key="1">
    <source>
        <dbReference type="ARBA" id="ARBA00022737"/>
    </source>
</evidence>
<reference evidence="4" key="1">
    <citation type="submission" date="2021-01" db="EMBL/GenBank/DDBJ databases">
        <authorList>
            <consortium name="Genoscope - CEA"/>
            <person name="William W."/>
        </authorList>
    </citation>
    <scope>NUCLEOTIDE SEQUENCE</scope>
</reference>
<keyword evidence="3" id="KW-1133">Transmembrane helix</keyword>
<organism evidence="4 5">
    <name type="scientific">Paramecium sonneborni</name>
    <dbReference type="NCBI Taxonomy" id="65129"/>
    <lineage>
        <taxon>Eukaryota</taxon>
        <taxon>Sar</taxon>
        <taxon>Alveolata</taxon>
        <taxon>Ciliophora</taxon>
        <taxon>Intramacronucleata</taxon>
        <taxon>Oligohymenophorea</taxon>
        <taxon>Peniculida</taxon>
        <taxon>Parameciidae</taxon>
        <taxon>Paramecium</taxon>
    </lineage>
</organism>
<dbReference type="AlphaFoldDB" id="A0A8S1NHU4"/>
<evidence type="ECO:0000256" key="3">
    <source>
        <dbReference type="SAM" id="Phobius"/>
    </source>
</evidence>
<name>A0A8S1NHU4_9CILI</name>
<sequence length="335" mass="38812">MQGNQDQKRKLIQSSCLDDLCEFKAPKVLICGLGIITVKDILRSLERYLSRLELITCSLIFDQQPETRRIGDRKGFKKIKKKQDTSVQKSQKKEGNQKTKLKKRSIATDKITAMTNDSLVGGQVDRSQAAQKTEGNRQRGELDGRRFKQNTPLSYTYRTQIDQLKQLKENPFVILLLQFLIIIITLVKLTSISYVFQAYFIYLGWTICSNLIFQEHFTASVDGLKYDGQWEDNAKNGFGTEIQLDGSIYEGYYKNGQGKFKWGDGSVYIGEFVNENFEGEGEFHWEDWSMEKQLNGWLRGKQLYILRFSNGHRYKENIQGLIRMALKKDLEYLNA</sequence>
<accession>A0A8S1NHU4</accession>
<dbReference type="Pfam" id="PF02493">
    <property type="entry name" value="MORN"/>
    <property type="match status" value="3"/>
</dbReference>
<feature type="region of interest" description="Disordered" evidence="2">
    <location>
        <begin position="71"/>
        <end position="104"/>
    </location>
</feature>
<evidence type="ECO:0000313" key="4">
    <source>
        <dbReference type="EMBL" id="CAD8090869.1"/>
    </source>
</evidence>
<dbReference type="PANTHER" id="PTHR23084:SF179">
    <property type="entry name" value="OS10G0565000 PROTEIN"/>
    <property type="match status" value="1"/>
</dbReference>
<feature type="transmembrane region" description="Helical" evidence="3">
    <location>
        <begin position="172"/>
        <end position="190"/>
    </location>
</feature>
<keyword evidence="5" id="KW-1185">Reference proteome</keyword>
<dbReference type="SMART" id="SM00698">
    <property type="entry name" value="MORN"/>
    <property type="match status" value="3"/>
</dbReference>
<comment type="caution">
    <text evidence="4">The sequence shown here is derived from an EMBL/GenBank/DDBJ whole genome shotgun (WGS) entry which is preliminary data.</text>
</comment>
<dbReference type="Proteomes" id="UP000692954">
    <property type="component" value="Unassembled WGS sequence"/>
</dbReference>
<evidence type="ECO:0000313" key="5">
    <source>
        <dbReference type="Proteomes" id="UP000692954"/>
    </source>
</evidence>
<dbReference type="EMBL" id="CAJJDN010000056">
    <property type="protein sequence ID" value="CAD8090869.1"/>
    <property type="molecule type" value="Genomic_DNA"/>
</dbReference>
<dbReference type="InterPro" id="IPR003409">
    <property type="entry name" value="MORN"/>
</dbReference>
<proteinExistence type="predicted"/>
<dbReference type="PANTHER" id="PTHR23084">
    <property type="entry name" value="PHOSPHATIDYLINOSITOL-4-PHOSPHATE 5-KINASE RELATED"/>
    <property type="match status" value="1"/>
</dbReference>
<keyword evidence="1" id="KW-0677">Repeat</keyword>
<protein>
    <recommendedName>
        <fullName evidence="6">MORN repeat protein</fullName>
    </recommendedName>
</protein>
<evidence type="ECO:0000256" key="2">
    <source>
        <dbReference type="SAM" id="MobiDB-lite"/>
    </source>
</evidence>
<evidence type="ECO:0008006" key="6">
    <source>
        <dbReference type="Google" id="ProtNLM"/>
    </source>
</evidence>
<keyword evidence="3" id="KW-0812">Transmembrane</keyword>
<gene>
    <name evidence="4" type="ORF">PSON_ATCC_30995.1.T0560248</name>
</gene>